<dbReference type="EMBL" id="LHPF02000001">
    <property type="protein sequence ID" value="PSC76474.1"/>
    <property type="molecule type" value="Genomic_DNA"/>
</dbReference>
<keyword evidence="2" id="KW-1185">Reference proteome</keyword>
<protein>
    <submittedName>
        <fullName evidence="1">Prion-like-(Q N-rich) domain-bearing 25 isoform C</fullName>
    </submittedName>
</protein>
<evidence type="ECO:0000313" key="2">
    <source>
        <dbReference type="Proteomes" id="UP000239649"/>
    </source>
</evidence>
<organism evidence="1 2">
    <name type="scientific">Micractinium conductrix</name>
    <dbReference type="NCBI Taxonomy" id="554055"/>
    <lineage>
        <taxon>Eukaryota</taxon>
        <taxon>Viridiplantae</taxon>
        <taxon>Chlorophyta</taxon>
        <taxon>core chlorophytes</taxon>
        <taxon>Trebouxiophyceae</taxon>
        <taxon>Chlorellales</taxon>
        <taxon>Chlorellaceae</taxon>
        <taxon>Chlorella clade</taxon>
        <taxon>Micractinium</taxon>
    </lineage>
</organism>
<keyword evidence="1" id="KW-0034">Amyloid</keyword>
<keyword evidence="1" id="KW-0640">Prion</keyword>
<evidence type="ECO:0000313" key="1">
    <source>
        <dbReference type="EMBL" id="PSC76474.1"/>
    </source>
</evidence>
<name>A0A2P6VQV0_9CHLO</name>
<gene>
    <name evidence="1" type="primary">g452</name>
    <name evidence="1" type="ORF">C2E20_0452</name>
</gene>
<sequence>MLAPLKTGQQKGETKCGVECADTNKGKDHCGNCETRCMGDAECRAGKCVQPAAAKAAADEEPATVRGQVKADERTPETAAAVEVASATKAAAVEPAPAAKAADGDAVGVDDKEEERKCPTDAPDWCAGSCADTVTSKYHCGGCYRPCFGTKTCVHGACTSPAPSSKLSLHSWLSVFLSWCKSWSHLSGCPPGQKRCPGSQNCIPNGDCCPGDSSCNPPGQKKCNGKCIPIADCCKDEECEGGKTCSDGQCACGDGDRQCGNACIPNERCCSDDDCGGGKICDPSTKKCRCPKGHGKCGETCIPRDRCCKDSDCDEGQACSPAGKCKPRCKQGKRITASGVLTVASSRIRRGPLPLGTASPAAVAAAPPG</sequence>
<comment type="caution">
    <text evidence="1">The sequence shown here is derived from an EMBL/GenBank/DDBJ whole genome shotgun (WGS) entry which is preliminary data.</text>
</comment>
<dbReference type="OrthoDB" id="4405280at2759"/>
<dbReference type="Proteomes" id="UP000239649">
    <property type="component" value="Unassembled WGS sequence"/>
</dbReference>
<reference evidence="1 2" key="1">
    <citation type="journal article" date="2018" name="Plant J.">
        <title>Genome sequences of Chlorella sorokiniana UTEX 1602 and Micractinium conductrix SAG 241.80: implications to maltose excretion by a green alga.</title>
        <authorList>
            <person name="Arriola M.B."/>
            <person name="Velmurugan N."/>
            <person name="Zhang Y."/>
            <person name="Plunkett M.H."/>
            <person name="Hondzo H."/>
            <person name="Barney B.M."/>
        </authorList>
    </citation>
    <scope>NUCLEOTIDE SEQUENCE [LARGE SCALE GENOMIC DNA]</scope>
    <source>
        <strain evidence="1 2">SAG 241.80</strain>
    </source>
</reference>
<dbReference type="AlphaFoldDB" id="A0A2P6VQV0"/>
<accession>A0A2P6VQV0</accession>
<proteinExistence type="predicted"/>